<evidence type="ECO:0000313" key="1">
    <source>
        <dbReference type="EMBL" id="KER30589.1"/>
    </source>
</evidence>
<dbReference type="KEGG" id="ovi:T265_03063"/>
<name>A0A075AHW4_OPIVI</name>
<keyword evidence="2" id="KW-1185">Reference proteome</keyword>
<dbReference type="AlphaFoldDB" id="A0A075AHW4"/>
<organism evidence="1 2">
    <name type="scientific">Opisthorchis viverrini</name>
    <name type="common">Southeast Asian liver fluke</name>
    <dbReference type="NCBI Taxonomy" id="6198"/>
    <lineage>
        <taxon>Eukaryota</taxon>
        <taxon>Metazoa</taxon>
        <taxon>Spiralia</taxon>
        <taxon>Lophotrochozoa</taxon>
        <taxon>Platyhelminthes</taxon>
        <taxon>Trematoda</taxon>
        <taxon>Digenea</taxon>
        <taxon>Opisthorchiida</taxon>
        <taxon>Opisthorchiata</taxon>
        <taxon>Opisthorchiidae</taxon>
        <taxon>Opisthorchis</taxon>
    </lineage>
</organism>
<sequence>MQKEGRLKATRARFKQNRPMNLKLQVVFVQAERLRVVDLLHTLLQRPVPNLRRPRPGQTPLQKRSRFHRLLDHPKHHHCHCSQRIGHFHLVAARTEV</sequence>
<dbReference type="Proteomes" id="UP000054324">
    <property type="component" value="Unassembled WGS sequence"/>
</dbReference>
<protein>
    <submittedName>
        <fullName evidence="1">Uncharacterized protein</fullName>
    </submittedName>
</protein>
<dbReference type="EMBL" id="KL596659">
    <property type="protein sequence ID" value="KER30589.1"/>
    <property type="molecule type" value="Genomic_DNA"/>
</dbReference>
<dbReference type="RefSeq" id="XP_009165716.1">
    <property type="nucleotide sequence ID" value="XM_009167452.1"/>
</dbReference>
<dbReference type="CTD" id="20317250"/>
<gene>
    <name evidence="1" type="ORF">T265_03063</name>
</gene>
<reference evidence="1 2" key="1">
    <citation type="submission" date="2013-11" db="EMBL/GenBank/DDBJ databases">
        <title>Opisthorchis viverrini - life in the bile duct.</title>
        <authorList>
            <person name="Young N.D."/>
            <person name="Nagarajan N."/>
            <person name="Lin S.J."/>
            <person name="Korhonen P.K."/>
            <person name="Jex A.R."/>
            <person name="Hall R.S."/>
            <person name="Safavi-Hemami H."/>
            <person name="Kaewkong W."/>
            <person name="Bertrand D."/>
            <person name="Gao S."/>
            <person name="Seet Q."/>
            <person name="Wongkham S."/>
            <person name="Teh B.T."/>
            <person name="Wongkham C."/>
            <person name="Intapan P.M."/>
            <person name="Maleewong W."/>
            <person name="Yang X."/>
            <person name="Hu M."/>
            <person name="Wang Z."/>
            <person name="Hofmann A."/>
            <person name="Sternberg P.W."/>
            <person name="Tan P."/>
            <person name="Wang J."/>
            <person name="Gasser R.B."/>
        </authorList>
    </citation>
    <scope>NUCLEOTIDE SEQUENCE [LARGE SCALE GENOMIC DNA]</scope>
</reference>
<evidence type="ECO:0000313" key="2">
    <source>
        <dbReference type="Proteomes" id="UP000054324"/>
    </source>
</evidence>
<proteinExistence type="predicted"/>
<dbReference type="GeneID" id="20317250"/>
<accession>A0A075AHW4</accession>